<keyword evidence="2" id="KW-0479">Metal-binding</keyword>
<evidence type="ECO:0000313" key="5">
    <source>
        <dbReference type="Proteomes" id="UP001170959"/>
    </source>
</evidence>
<dbReference type="Gene3D" id="3.60.21.10">
    <property type="match status" value="1"/>
</dbReference>
<evidence type="ECO:0000259" key="3">
    <source>
        <dbReference type="Pfam" id="PF12850"/>
    </source>
</evidence>
<dbReference type="InterPro" id="IPR024654">
    <property type="entry name" value="Calcineurin-like_PHP_lpxH"/>
</dbReference>
<dbReference type="Pfam" id="PF12850">
    <property type="entry name" value="Metallophos_2"/>
    <property type="match status" value="1"/>
</dbReference>
<gene>
    <name evidence="4" type="ORF">HX001_08730</name>
</gene>
<dbReference type="InterPro" id="IPR011152">
    <property type="entry name" value="Pesterase_MJ0912"/>
</dbReference>
<dbReference type="NCBIfam" id="TIGR00040">
    <property type="entry name" value="yfcE"/>
    <property type="match status" value="1"/>
</dbReference>
<protein>
    <recommendedName>
        <fullName evidence="2">Phosphoesterase</fullName>
        <ecNumber evidence="2">3.1.4.-</ecNumber>
    </recommendedName>
</protein>
<comment type="caution">
    <text evidence="4">The sequence shown here is derived from an EMBL/GenBank/DDBJ whole genome shotgun (WGS) entry which is preliminary data.</text>
</comment>
<reference evidence="4" key="1">
    <citation type="submission" date="2020-06" db="EMBL/GenBank/DDBJ databases">
        <authorList>
            <person name="Dong N."/>
        </authorList>
    </citation>
    <scope>NUCLEOTIDE SEQUENCE</scope>
    <source>
        <strain evidence="4">R655-4</strain>
    </source>
</reference>
<dbReference type="EMBL" id="JACAGJ010000004">
    <property type="protein sequence ID" value="MDM1072574.1"/>
    <property type="molecule type" value="Genomic_DNA"/>
</dbReference>
<comment type="similarity">
    <text evidence="1 2">Belongs to the metallophosphoesterase superfamily. YfcE family.</text>
</comment>
<dbReference type="GO" id="GO:0046872">
    <property type="term" value="F:metal ion binding"/>
    <property type="evidence" value="ECO:0007669"/>
    <property type="project" value="UniProtKB-KW"/>
</dbReference>
<dbReference type="Proteomes" id="UP001170959">
    <property type="component" value="Unassembled WGS sequence"/>
</dbReference>
<dbReference type="PANTHER" id="PTHR42850">
    <property type="entry name" value="METALLOPHOSPHOESTERASE"/>
    <property type="match status" value="1"/>
</dbReference>
<dbReference type="InterPro" id="IPR050126">
    <property type="entry name" value="Ap4A_hydrolase"/>
</dbReference>
<dbReference type="InterPro" id="IPR029052">
    <property type="entry name" value="Metallo-depent_PP-like"/>
</dbReference>
<evidence type="ECO:0000256" key="2">
    <source>
        <dbReference type="RuleBase" id="RU362039"/>
    </source>
</evidence>
<comment type="cofactor">
    <cofactor evidence="2">
        <name>a divalent metal cation</name>
        <dbReference type="ChEBI" id="CHEBI:60240"/>
    </cofactor>
</comment>
<dbReference type="SUPFAM" id="SSF56300">
    <property type="entry name" value="Metallo-dependent phosphatases"/>
    <property type="match status" value="1"/>
</dbReference>
<dbReference type="PANTHER" id="PTHR42850:SF2">
    <property type="entry name" value="BLL5683 PROTEIN"/>
    <property type="match status" value="1"/>
</dbReference>
<feature type="domain" description="Calcineurin-like phosphoesterase" evidence="3">
    <location>
        <begin position="1"/>
        <end position="199"/>
    </location>
</feature>
<dbReference type="InterPro" id="IPR000979">
    <property type="entry name" value="Phosphodiesterase_MJ0936/Vps29"/>
</dbReference>
<name>A0AAJ1V7Q8_9FLAO</name>
<evidence type="ECO:0000256" key="1">
    <source>
        <dbReference type="ARBA" id="ARBA00008950"/>
    </source>
</evidence>
<dbReference type="GO" id="GO:0016791">
    <property type="term" value="F:phosphatase activity"/>
    <property type="evidence" value="ECO:0007669"/>
    <property type="project" value="TreeGrafter"/>
</dbReference>
<proteinExistence type="inferred from homology"/>
<reference evidence="4" key="2">
    <citation type="journal article" date="2022" name="Sci. Total Environ.">
        <title>Prevalence, transmission, and molecular epidemiology of tet(X)-positive bacteria among humans, animals, and environmental niches in China: An epidemiological, and genomic-based study.</title>
        <authorList>
            <person name="Dong N."/>
            <person name="Zeng Y."/>
            <person name="Cai C."/>
            <person name="Sun C."/>
            <person name="Lu J."/>
            <person name="Liu C."/>
            <person name="Zhou H."/>
            <person name="Sun Q."/>
            <person name="Shu L."/>
            <person name="Wang H."/>
            <person name="Wang Y."/>
            <person name="Wang S."/>
            <person name="Wu C."/>
            <person name="Chan E.W."/>
            <person name="Chen G."/>
            <person name="Shen Z."/>
            <person name="Chen S."/>
            <person name="Zhang R."/>
        </authorList>
    </citation>
    <scope>NUCLEOTIDE SEQUENCE</scope>
    <source>
        <strain evidence="4">R655-4</strain>
    </source>
</reference>
<dbReference type="GO" id="GO:0005737">
    <property type="term" value="C:cytoplasm"/>
    <property type="evidence" value="ECO:0007669"/>
    <property type="project" value="TreeGrafter"/>
</dbReference>
<accession>A0AAJ1V7Q8</accession>
<evidence type="ECO:0000313" key="4">
    <source>
        <dbReference type="EMBL" id="MDM1072574.1"/>
    </source>
</evidence>
<sequence length="237" mass="26968">MRIAIISDIHGNLPALNSVFNDIKNRNIDKMICLGDLVDFAPWSNEVIDLIRLKDIPTIMGNHDERIALDMEIIPLSKHTLEESQARIVAINHTKSTISLDNKTFLRHLPHEVKLDCKGVKLHFTHASPISNDEYLYEDNEDLLEERSKGLDADFLFIGHTHISYIKNLNNKTIVNVGSVGRSKLPDNKACYAILDISDRKSFAEIIKVDYPVEETIEAIELSGIPNFYADFLMERK</sequence>
<dbReference type="PIRSF" id="PIRSF000883">
    <property type="entry name" value="Pesterase_MJ0912"/>
    <property type="match status" value="1"/>
</dbReference>
<dbReference type="AlphaFoldDB" id="A0AAJ1V7Q8"/>
<dbReference type="EC" id="3.1.4.-" evidence="2"/>
<dbReference type="RefSeq" id="WP_286492995.1">
    <property type="nucleotide sequence ID" value="NZ_JACAGJ010000004.1"/>
</dbReference>
<organism evidence="4 5">
    <name type="scientific">Empedobacter brevis</name>
    <dbReference type="NCBI Taxonomy" id="247"/>
    <lineage>
        <taxon>Bacteria</taxon>
        <taxon>Pseudomonadati</taxon>
        <taxon>Bacteroidota</taxon>
        <taxon>Flavobacteriia</taxon>
        <taxon>Flavobacteriales</taxon>
        <taxon>Weeksellaceae</taxon>
        <taxon>Empedobacter</taxon>
    </lineage>
</organism>